<evidence type="ECO:0000313" key="9">
    <source>
        <dbReference type="Proteomes" id="UP001338125"/>
    </source>
</evidence>
<keyword evidence="7" id="KW-0732">Signal</keyword>
<proteinExistence type="predicted"/>
<evidence type="ECO:0000256" key="7">
    <source>
        <dbReference type="SAM" id="SignalP"/>
    </source>
</evidence>
<evidence type="ECO:0000313" key="8">
    <source>
        <dbReference type="EMBL" id="KAK5996601.1"/>
    </source>
</evidence>
<keyword evidence="4 6" id="KW-0472">Membrane</keyword>
<evidence type="ECO:0000256" key="5">
    <source>
        <dbReference type="SAM" id="MobiDB-lite"/>
    </source>
</evidence>
<feature type="compositionally biased region" description="Low complexity" evidence="5">
    <location>
        <begin position="116"/>
        <end position="164"/>
    </location>
</feature>
<dbReference type="EMBL" id="JAVFKD010000002">
    <property type="protein sequence ID" value="KAK5996601.1"/>
    <property type="molecule type" value="Genomic_DNA"/>
</dbReference>
<evidence type="ECO:0000256" key="2">
    <source>
        <dbReference type="ARBA" id="ARBA00022692"/>
    </source>
</evidence>
<comment type="caution">
    <text evidence="8">The sequence shown here is derived from an EMBL/GenBank/DDBJ whole genome shotgun (WGS) entry which is preliminary data.</text>
</comment>
<dbReference type="CDD" id="cd21699">
    <property type="entry name" value="JMTM_APP_like"/>
    <property type="match status" value="1"/>
</dbReference>
<keyword evidence="2 6" id="KW-0812">Transmembrane</keyword>
<reference evidence="8 9" key="1">
    <citation type="submission" date="2024-01" db="EMBL/GenBank/DDBJ databases">
        <title>Complete genome of Cladobotryum mycophilum ATHUM6906.</title>
        <authorList>
            <person name="Christinaki A.C."/>
            <person name="Myridakis A.I."/>
            <person name="Kouvelis V.N."/>
        </authorList>
    </citation>
    <scope>NUCLEOTIDE SEQUENCE [LARGE SCALE GENOMIC DNA]</scope>
    <source>
        <strain evidence="8 9">ATHUM6906</strain>
    </source>
</reference>
<feature type="signal peptide" evidence="7">
    <location>
        <begin position="1"/>
        <end position="22"/>
    </location>
</feature>
<accession>A0ABR0SXW0</accession>
<organism evidence="8 9">
    <name type="scientific">Cladobotryum mycophilum</name>
    <dbReference type="NCBI Taxonomy" id="491253"/>
    <lineage>
        <taxon>Eukaryota</taxon>
        <taxon>Fungi</taxon>
        <taxon>Dikarya</taxon>
        <taxon>Ascomycota</taxon>
        <taxon>Pezizomycotina</taxon>
        <taxon>Sordariomycetes</taxon>
        <taxon>Hypocreomycetidae</taxon>
        <taxon>Hypocreales</taxon>
        <taxon>Hypocreaceae</taxon>
        <taxon>Cladobotryum</taxon>
    </lineage>
</organism>
<keyword evidence="9" id="KW-1185">Reference proteome</keyword>
<dbReference type="PANTHER" id="PTHR15549">
    <property type="entry name" value="PAIRED IMMUNOGLOBULIN-LIKE TYPE 2 RECEPTOR"/>
    <property type="match status" value="1"/>
</dbReference>
<feature type="compositionally biased region" description="Polar residues" evidence="5">
    <location>
        <begin position="165"/>
        <end position="174"/>
    </location>
</feature>
<feature type="region of interest" description="Disordered" evidence="5">
    <location>
        <begin position="115"/>
        <end position="174"/>
    </location>
</feature>
<evidence type="ECO:0000256" key="1">
    <source>
        <dbReference type="ARBA" id="ARBA00004167"/>
    </source>
</evidence>
<feature type="chain" id="PRO_5046191102" description="Extracellular membrane protein CFEM domain-containing protein" evidence="7">
    <location>
        <begin position="23"/>
        <end position="334"/>
    </location>
</feature>
<evidence type="ECO:0000256" key="3">
    <source>
        <dbReference type="ARBA" id="ARBA00022989"/>
    </source>
</evidence>
<dbReference type="InterPro" id="IPR051694">
    <property type="entry name" value="Immunoregulatory_rcpt-like"/>
</dbReference>
<evidence type="ECO:0000256" key="4">
    <source>
        <dbReference type="ARBA" id="ARBA00023136"/>
    </source>
</evidence>
<name>A0ABR0SXW0_9HYPO</name>
<sequence length="334" mass="34898">MTKPRLWTSLPLFLFLLSPALAVTPDFSFYPPNAIDCLNDAAAISKCSAATYPELNSCLCGNGGNWVLNSAACVGQKDPTDIVKVYTTMAQACADSKTPMDVSQSDFYAAAEGKLTTTSATPTPTPTPTSTSASASKTPSTTIASTASITSITSTTSKASATPTQTNADPNASQGLSTGATVGIAIGASIGGVAIIAGLAIFLIRRKNRRGEEAHPMLPQYGGKDARYSAATTFPPTEPSPGFSPYSNEAKRPAWASPNQSPDPSYRHSGTTWTSSQVHYKGPYAPPEGGAEWPQQHSSQVFEMDGAVTTTTLSQGPVEMQGSVPPPRRDHQQS</sequence>
<evidence type="ECO:0000256" key="6">
    <source>
        <dbReference type="SAM" id="Phobius"/>
    </source>
</evidence>
<feature type="compositionally biased region" description="Polar residues" evidence="5">
    <location>
        <begin position="257"/>
        <end position="278"/>
    </location>
</feature>
<gene>
    <name evidence="8" type="ORF">PT974_01938</name>
</gene>
<keyword evidence="3 6" id="KW-1133">Transmembrane helix</keyword>
<feature type="transmembrane region" description="Helical" evidence="6">
    <location>
        <begin position="182"/>
        <end position="204"/>
    </location>
</feature>
<comment type="subcellular location">
    <subcellularLocation>
        <location evidence="1">Membrane</location>
        <topology evidence="1">Single-pass membrane protein</topology>
    </subcellularLocation>
</comment>
<protein>
    <recommendedName>
        <fullName evidence="10">Extracellular membrane protein CFEM domain-containing protein</fullName>
    </recommendedName>
</protein>
<evidence type="ECO:0008006" key="10">
    <source>
        <dbReference type="Google" id="ProtNLM"/>
    </source>
</evidence>
<dbReference type="Proteomes" id="UP001338125">
    <property type="component" value="Unassembled WGS sequence"/>
</dbReference>
<feature type="region of interest" description="Disordered" evidence="5">
    <location>
        <begin position="214"/>
        <end position="334"/>
    </location>
</feature>